<dbReference type="PRINTS" id="PR00344">
    <property type="entry name" value="BCTRLSENSOR"/>
</dbReference>
<keyword evidence="5" id="KW-0418">Kinase</keyword>
<accession>A0A7G9YXQ5</accession>
<dbReference type="InterPro" id="IPR005467">
    <property type="entry name" value="His_kinase_dom"/>
</dbReference>
<dbReference type="InterPro" id="IPR004358">
    <property type="entry name" value="Sig_transdc_His_kin-like_C"/>
</dbReference>
<dbReference type="InterPro" id="IPR036097">
    <property type="entry name" value="HisK_dim/P_sf"/>
</dbReference>
<organism evidence="7">
    <name type="scientific">Candidatus Methanophagaceae archaeon ANME-1 ERB6</name>
    <dbReference type="NCBI Taxonomy" id="2759912"/>
    <lineage>
        <taxon>Archaea</taxon>
        <taxon>Methanobacteriati</taxon>
        <taxon>Methanobacteriota</taxon>
        <taxon>Stenosarchaea group</taxon>
        <taxon>Methanomicrobia</taxon>
        <taxon>Candidatus Methanophagales</taxon>
        <taxon>Candidatus Methanophagaceae</taxon>
    </lineage>
</organism>
<name>A0A7G9YXQ5_9EURY</name>
<evidence type="ECO:0000256" key="4">
    <source>
        <dbReference type="ARBA" id="ARBA00022679"/>
    </source>
</evidence>
<feature type="domain" description="Histidine kinase" evidence="6">
    <location>
        <begin position="26"/>
        <end position="248"/>
    </location>
</feature>
<comment type="catalytic activity">
    <reaction evidence="1">
        <text>ATP + protein L-histidine = ADP + protein N-phospho-L-histidine.</text>
        <dbReference type="EC" id="2.7.13.3"/>
    </reaction>
</comment>
<sequence>MSVQPTALRAKELERAKRDLEDIIFMASHDLKGPLRTIQGFCTIFEDEYADKIDEKGRKYLDIVRKAAERMNALIEDLLNLSRIGRKFEVKTVDLNELIDEIKSDLWARFRERGGEGEVVAEELPTISTQRVWMKGLFMNLIDNGLKFNRSEKPRVEVSYEEREREKRKGEGKEKEYLFKIKDNGIGIEEEYLSRIFNLSERLHPQEYEGTGFGLNICQKIVDKLGGNIRVSSKPAEGSTFFFTIPEK</sequence>
<dbReference type="InterPro" id="IPR036890">
    <property type="entry name" value="HATPase_C_sf"/>
</dbReference>
<dbReference type="InterPro" id="IPR003594">
    <property type="entry name" value="HATPase_dom"/>
</dbReference>
<dbReference type="InterPro" id="IPR003661">
    <property type="entry name" value="HisK_dim/P_dom"/>
</dbReference>
<reference evidence="7" key="1">
    <citation type="submission" date="2020-06" db="EMBL/GenBank/DDBJ databases">
        <title>Unique genomic features of the anaerobic methanotrophic archaea.</title>
        <authorList>
            <person name="Chadwick G.L."/>
            <person name="Skennerton C.T."/>
            <person name="Laso-Perez R."/>
            <person name="Leu A.O."/>
            <person name="Speth D.R."/>
            <person name="Yu H."/>
            <person name="Morgan-Lang C."/>
            <person name="Hatzenpichler R."/>
            <person name="Goudeau D."/>
            <person name="Malmstrom R."/>
            <person name="Brazelton W.J."/>
            <person name="Woyke T."/>
            <person name="Hallam S.J."/>
            <person name="Tyson G.W."/>
            <person name="Wegener G."/>
            <person name="Boetius A."/>
            <person name="Orphan V."/>
        </authorList>
    </citation>
    <scope>NUCLEOTIDE SEQUENCE</scope>
</reference>
<protein>
    <recommendedName>
        <fullName evidence="2">histidine kinase</fullName>
        <ecNumber evidence="2">2.7.13.3</ecNumber>
    </recommendedName>
</protein>
<dbReference type="Pfam" id="PF00512">
    <property type="entry name" value="HisKA"/>
    <property type="match status" value="1"/>
</dbReference>
<dbReference type="GO" id="GO:0000155">
    <property type="term" value="F:phosphorelay sensor kinase activity"/>
    <property type="evidence" value="ECO:0007669"/>
    <property type="project" value="InterPro"/>
</dbReference>
<dbReference type="AlphaFoldDB" id="A0A7G9YXQ5"/>
<evidence type="ECO:0000256" key="1">
    <source>
        <dbReference type="ARBA" id="ARBA00000085"/>
    </source>
</evidence>
<dbReference type="SUPFAM" id="SSF47384">
    <property type="entry name" value="Homodimeric domain of signal transducing histidine kinase"/>
    <property type="match status" value="1"/>
</dbReference>
<dbReference type="Pfam" id="PF02518">
    <property type="entry name" value="HATPase_c"/>
    <property type="match status" value="1"/>
</dbReference>
<dbReference type="GO" id="GO:0000156">
    <property type="term" value="F:phosphorelay response regulator activity"/>
    <property type="evidence" value="ECO:0007669"/>
    <property type="project" value="TreeGrafter"/>
</dbReference>
<evidence type="ECO:0000259" key="6">
    <source>
        <dbReference type="PROSITE" id="PS50109"/>
    </source>
</evidence>
<proteinExistence type="predicted"/>
<dbReference type="EMBL" id="MT631521">
    <property type="protein sequence ID" value="QNO52789.1"/>
    <property type="molecule type" value="Genomic_DNA"/>
</dbReference>
<evidence type="ECO:0000256" key="3">
    <source>
        <dbReference type="ARBA" id="ARBA00022553"/>
    </source>
</evidence>
<evidence type="ECO:0000313" key="7">
    <source>
        <dbReference type="EMBL" id="QNO52789.1"/>
    </source>
</evidence>
<keyword evidence="4 7" id="KW-0808">Transferase</keyword>
<evidence type="ECO:0000256" key="2">
    <source>
        <dbReference type="ARBA" id="ARBA00012438"/>
    </source>
</evidence>
<dbReference type="GO" id="GO:0007234">
    <property type="term" value="P:osmosensory signaling via phosphorelay pathway"/>
    <property type="evidence" value="ECO:0007669"/>
    <property type="project" value="TreeGrafter"/>
</dbReference>
<gene>
    <name evidence="7" type="primary">filI</name>
    <name evidence="7" type="ORF">HGGDFBBL_00021</name>
</gene>
<dbReference type="SUPFAM" id="SSF55874">
    <property type="entry name" value="ATPase domain of HSP90 chaperone/DNA topoisomerase II/histidine kinase"/>
    <property type="match status" value="1"/>
</dbReference>
<dbReference type="InterPro" id="IPR050351">
    <property type="entry name" value="BphY/WalK/GraS-like"/>
</dbReference>
<dbReference type="CDD" id="cd00082">
    <property type="entry name" value="HisKA"/>
    <property type="match status" value="1"/>
</dbReference>
<dbReference type="SMART" id="SM00387">
    <property type="entry name" value="HATPase_c"/>
    <property type="match status" value="1"/>
</dbReference>
<dbReference type="PANTHER" id="PTHR42878">
    <property type="entry name" value="TWO-COMPONENT HISTIDINE KINASE"/>
    <property type="match status" value="1"/>
</dbReference>
<keyword evidence="3" id="KW-0597">Phosphoprotein</keyword>
<dbReference type="PROSITE" id="PS50109">
    <property type="entry name" value="HIS_KIN"/>
    <property type="match status" value="1"/>
</dbReference>
<dbReference type="Gene3D" id="3.30.565.10">
    <property type="entry name" value="Histidine kinase-like ATPase, C-terminal domain"/>
    <property type="match status" value="1"/>
</dbReference>
<dbReference type="GO" id="GO:0030295">
    <property type="term" value="F:protein kinase activator activity"/>
    <property type="evidence" value="ECO:0007669"/>
    <property type="project" value="TreeGrafter"/>
</dbReference>
<dbReference type="SMART" id="SM00388">
    <property type="entry name" value="HisKA"/>
    <property type="match status" value="1"/>
</dbReference>
<dbReference type="PANTHER" id="PTHR42878:SF15">
    <property type="entry name" value="BACTERIOPHYTOCHROME"/>
    <property type="match status" value="1"/>
</dbReference>
<dbReference type="EC" id="2.7.13.3" evidence="2"/>
<evidence type="ECO:0000256" key="5">
    <source>
        <dbReference type="ARBA" id="ARBA00022777"/>
    </source>
</evidence>
<dbReference type="Gene3D" id="1.10.287.130">
    <property type="match status" value="1"/>
</dbReference>